<proteinExistence type="predicted"/>
<dbReference type="RefSeq" id="WP_343893282.1">
    <property type="nucleotide sequence ID" value="NZ_BAAAFZ010000004.1"/>
</dbReference>
<keyword evidence="4" id="KW-1185">Reference proteome</keyword>
<evidence type="ECO:0000256" key="1">
    <source>
        <dbReference type="SAM" id="MobiDB-lite"/>
    </source>
</evidence>
<dbReference type="EMBL" id="BAAAFZ010000004">
    <property type="protein sequence ID" value="GAA0567705.1"/>
    <property type="molecule type" value="Genomic_DNA"/>
</dbReference>
<gene>
    <name evidence="3" type="ORF">GCM10009416_02180</name>
</gene>
<evidence type="ECO:0000313" key="4">
    <source>
        <dbReference type="Proteomes" id="UP001501588"/>
    </source>
</evidence>
<sequence length="222" mass="22488">MAGRTGAALAAAALLALGFGADASAQGQQAAGAQGMGFFVTSANPGKGADLGGLAGADAHCQSLARAAGAGNRTWRAYLSTGGASPVNARDRIGRGPWRNARGDVVARDVEHLHGENNLNLQTALTEKGEGVNGRRQSPNTHDILTGSQADGTAFAGAEDRTCANWTSGGEGSAMVGHHDREGLRDDAPSRSWNASHPSRGCGMDALRATGGAGLFYCFAAD</sequence>
<name>A0ABP3PHP9_9PROT</name>
<protein>
    <recommendedName>
        <fullName evidence="5">Lectin</fullName>
    </recommendedName>
</protein>
<feature type="signal peptide" evidence="2">
    <location>
        <begin position="1"/>
        <end position="25"/>
    </location>
</feature>
<keyword evidence="2" id="KW-0732">Signal</keyword>
<evidence type="ECO:0000256" key="2">
    <source>
        <dbReference type="SAM" id="SignalP"/>
    </source>
</evidence>
<dbReference type="Gene3D" id="3.10.100.10">
    <property type="entry name" value="Mannose-Binding Protein A, subunit A"/>
    <property type="match status" value="1"/>
</dbReference>
<accession>A0ABP3PHP9</accession>
<evidence type="ECO:0000313" key="3">
    <source>
        <dbReference type="EMBL" id="GAA0567705.1"/>
    </source>
</evidence>
<organism evidence="3 4">
    <name type="scientific">Craurococcus roseus</name>
    <dbReference type="NCBI Taxonomy" id="77585"/>
    <lineage>
        <taxon>Bacteria</taxon>
        <taxon>Pseudomonadati</taxon>
        <taxon>Pseudomonadota</taxon>
        <taxon>Alphaproteobacteria</taxon>
        <taxon>Acetobacterales</taxon>
        <taxon>Acetobacteraceae</taxon>
        <taxon>Craurococcus</taxon>
    </lineage>
</organism>
<feature type="chain" id="PRO_5046143400" description="Lectin" evidence="2">
    <location>
        <begin position="26"/>
        <end position="222"/>
    </location>
</feature>
<dbReference type="InterPro" id="IPR016186">
    <property type="entry name" value="C-type_lectin-like/link_sf"/>
</dbReference>
<dbReference type="SUPFAM" id="SSF56436">
    <property type="entry name" value="C-type lectin-like"/>
    <property type="match status" value="1"/>
</dbReference>
<evidence type="ECO:0008006" key="5">
    <source>
        <dbReference type="Google" id="ProtNLM"/>
    </source>
</evidence>
<reference evidence="4" key="1">
    <citation type="journal article" date="2019" name="Int. J. Syst. Evol. Microbiol.">
        <title>The Global Catalogue of Microorganisms (GCM) 10K type strain sequencing project: providing services to taxonomists for standard genome sequencing and annotation.</title>
        <authorList>
            <consortium name="The Broad Institute Genomics Platform"/>
            <consortium name="The Broad Institute Genome Sequencing Center for Infectious Disease"/>
            <person name="Wu L."/>
            <person name="Ma J."/>
        </authorList>
    </citation>
    <scope>NUCLEOTIDE SEQUENCE [LARGE SCALE GENOMIC DNA]</scope>
    <source>
        <strain evidence="4">JCM 9933</strain>
    </source>
</reference>
<dbReference type="Proteomes" id="UP001501588">
    <property type="component" value="Unassembled WGS sequence"/>
</dbReference>
<comment type="caution">
    <text evidence="3">The sequence shown here is derived from an EMBL/GenBank/DDBJ whole genome shotgun (WGS) entry which is preliminary data.</text>
</comment>
<feature type="compositionally biased region" description="Polar residues" evidence="1">
    <location>
        <begin position="135"/>
        <end position="148"/>
    </location>
</feature>
<feature type="region of interest" description="Disordered" evidence="1">
    <location>
        <begin position="128"/>
        <end position="148"/>
    </location>
</feature>
<dbReference type="InterPro" id="IPR016187">
    <property type="entry name" value="CTDL_fold"/>
</dbReference>